<protein>
    <submittedName>
        <fullName evidence="8">DNA-binding response regulator</fullName>
    </submittedName>
</protein>
<dbReference type="InterPro" id="IPR001789">
    <property type="entry name" value="Sig_transdc_resp-reg_receiver"/>
</dbReference>
<dbReference type="AlphaFoldDB" id="A0A3M9NJE0"/>
<evidence type="ECO:0000256" key="2">
    <source>
        <dbReference type="ARBA" id="ARBA00023015"/>
    </source>
</evidence>
<dbReference type="InterPro" id="IPR011006">
    <property type="entry name" value="CheY-like_superfamily"/>
</dbReference>
<dbReference type="InterPro" id="IPR000792">
    <property type="entry name" value="Tscrpt_reg_LuxR_C"/>
</dbReference>
<sequence>MPEILLVDDHSIVRKGLRLLIQDYIPRTNIDEAFDGTSALENIKQKNYDLVMMDINMPGTDSFVTLETVLAIRPGLKVLIFSMNSEEVFAKRFLKIGAKGYLRKDSNNSEIQKAIEVVLNGKTYISPELSQKLVAGMRSKSQPENPFDKLSSREFEIVQHMAQGNSVSEMAKKLNIHTSTVGTYKSRIFEKLQVQNLVELLSLARTYDVIFPS</sequence>
<evidence type="ECO:0000259" key="7">
    <source>
        <dbReference type="PROSITE" id="PS50110"/>
    </source>
</evidence>
<proteinExistence type="predicted"/>
<dbReference type="RefSeq" id="WP_123120278.1">
    <property type="nucleotide sequence ID" value="NZ_RJJR01000005.1"/>
</dbReference>
<dbReference type="Gene3D" id="3.40.50.2300">
    <property type="match status" value="1"/>
</dbReference>
<keyword evidence="4" id="KW-0804">Transcription</keyword>
<dbReference type="EMBL" id="RJJR01000005">
    <property type="protein sequence ID" value="RNI37437.1"/>
    <property type="molecule type" value="Genomic_DNA"/>
</dbReference>
<keyword evidence="2" id="KW-0805">Transcription regulation</keyword>
<feature type="domain" description="HTH luxR-type" evidence="6">
    <location>
        <begin position="143"/>
        <end position="208"/>
    </location>
</feature>
<dbReference type="GO" id="GO:0003677">
    <property type="term" value="F:DNA binding"/>
    <property type="evidence" value="ECO:0007669"/>
    <property type="project" value="UniProtKB-KW"/>
</dbReference>
<reference evidence="8 9" key="1">
    <citation type="submission" date="2018-11" db="EMBL/GenBank/DDBJ databases">
        <title>Draft genome sequence of Ferruginibacter sp. BO-59.</title>
        <authorList>
            <person name="Im W.T."/>
        </authorList>
    </citation>
    <scope>NUCLEOTIDE SEQUENCE [LARGE SCALE GENOMIC DNA]</scope>
    <source>
        <strain evidence="8 9">BO-59</strain>
    </source>
</reference>
<dbReference type="PRINTS" id="PR00038">
    <property type="entry name" value="HTHLUXR"/>
</dbReference>
<evidence type="ECO:0000256" key="5">
    <source>
        <dbReference type="PROSITE-ProRule" id="PRU00169"/>
    </source>
</evidence>
<dbReference type="SMART" id="SM00448">
    <property type="entry name" value="REC"/>
    <property type="match status" value="1"/>
</dbReference>
<dbReference type="Proteomes" id="UP000267223">
    <property type="component" value="Unassembled WGS sequence"/>
</dbReference>
<evidence type="ECO:0000313" key="8">
    <source>
        <dbReference type="EMBL" id="RNI37437.1"/>
    </source>
</evidence>
<accession>A0A3M9NJE0</accession>
<dbReference type="PANTHER" id="PTHR43214:SF41">
    <property type="entry name" value="NITRATE_NITRITE RESPONSE REGULATOR PROTEIN NARP"/>
    <property type="match status" value="1"/>
</dbReference>
<dbReference type="OrthoDB" id="1013073at2"/>
<evidence type="ECO:0000256" key="3">
    <source>
        <dbReference type="ARBA" id="ARBA00023125"/>
    </source>
</evidence>
<feature type="domain" description="Response regulatory" evidence="7">
    <location>
        <begin position="3"/>
        <end position="119"/>
    </location>
</feature>
<organism evidence="8 9">
    <name type="scientific">Hanamia caeni</name>
    <dbReference type="NCBI Taxonomy" id="2294116"/>
    <lineage>
        <taxon>Bacteria</taxon>
        <taxon>Pseudomonadati</taxon>
        <taxon>Bacteroidota</taxon>
        <taxon>Chitinophagia</taxon>
        <taxon>Chitinophagales</taxon>
        <taxon>Chitinophagaceae</taxon>
        <taxon>Hanamia</taxon>
    </lineage>
</organism>
<keyword evidence="1 5" id="KW-0597">Phosphoprotein</keyword>
<dbReference type="SMART" id="SM00421">
    <property type="entry name" value="HTH_LUXR"/>
    <property type="match status" value="1"/>
</dbReference>
<dbReference type="GO" id="GO:0000160">
    <property type="term" value="P:phosphorelay signal transduction system"/>
    <property type="evidence" value="ECO:0007669"/>
    <property type="project" value="InterPro"/>
</dbReference>
<dbReference type="CDD" id="cd06170">
    <property type="entry name" value="LuxR_C_like"/>
    <property type="match status" value="1"/>
</dbReference>
<dbReference type="SUPFAM" id="SSF46894">
    <property type="entry name" value="C-terminal effector domain of the bipartite response regulators"/>
    <property type="match status" value="1"/>
</dbReference>
<dbReference type="CDD" id="cd17535">
    <property type="entry name" value="REC_NarL-like"/>
    <property type="match status" value="1"/>
</dbReference>
<gene>
    <name evidence="8" type="ORF">EFY79_08555</name>
</gene>
<feature type="modified residue" description="4-aspartylphosphate" evidence="5">
    <location>
        <position position="54"/>
    </location>
</feature>
<dbReference type="PROSITE" id="PS50043">
    <property type="entry name" value="HTH_LUXR_2"/>
    <property type="match status" value="1"/>
</dbReference>
<dbReference type="InterPro" id="IPR058245">
    <property type="entry name" value="NreC/VraR/RcsB-like_REC"/>
</dbReference>
<dbReference type="PANTHER" id="PTHR43214">
    <property type="entry name" value="TWO-COMPONENT RESPONSE REGULATOR"/>
    <property type="match status" value="1"/>
</dbReference>
<dbReference type="InterPro" id="IPR039420">
    <property type="entry name" value="WalR-like"/>
</dbReference>
<evidence type="ECO:0000259" key="6">
    <source>
        <dbReference type="PROSITE" id="PS50043"/>
    </source>
</evidence>
<dbReference type="SUPFAM" id="SSF52172">
    <property type="entry name" value="CheY-like"/>
    <property type="match status" value="1"/>
</dbReference>
<dbReference type="Pfam" id="PF00196">
    <property type="entry name" value="GerE"/>
    <property type="match status" value="1"/>
</dbReference>
<dbReference type="Pfam" id="PF00072">
    <property type="entry name" value="Response_reg"/>
    <property type="match status" value="1"/>
</dbReference>
<keyword evidence="3 8" id="KW-0238">DNA-binding</keyword>
<comment type="caution">
    <text evidence="8">The sequence shown here is derived from an EMBL/GenBank/DDBJ whole genome shotgun (WGS) entry which is preliminary data.</text>
</comment>
<evidence type="ECO:0000256" key="1">
    <source>
        <dbReference type="ARBA" id="ARBA00022553"/>
    </source>
</evidence>
<dbReference type="PROSITE" id="PS50110">
    <property type="entry name" value="RESPONSE_REGULATORY"/>
    <property type="match status" value="1"/>
</dbReference>
<evidence type="ECO:0000313" key="9">
    <source>
        <dbReference type="Proteomes" id="UP000267223"/>
    </source>
</evidence>
<dbReference type="InterPro" id="IPR016032">
    <property type="entry name" value="Sig_transdc_resp-reg_C-effctor"/>
</dbReference>
<name>A0A3M9NJE0_9BACT</name>
<evidence type="ECO:0000256" key="4">
    <source>
        <dbReference type="ARBA" id="ARBA00023163"/>
    </source>
</evidence>
<keyword evidence="9" id="KW-1185">Reference proteome</keyword>
<dbReference type="GO" id="GO:0006355">
    <property type="term" value="P:regulation of DNA-templated transcription"/>
    <property type="evidence" value="ECO:0007669"/>
    <property type="project" value="InterPro"/>
</dbReference>